<dbReference type="Proteomes" id="UP000018458">
    <property type="component" value="Unassembled WGS sequence"/>
</dbReference>
<keyword evidence="3" id="KW-1185">Reference proteome</keyword>
<reference evidence="2 3" key="1">
    <citation type="submission" date="2011-01" db="EMBL/GenBank/DDBJ databases">
        <authorList>
            <person name="Weinstock G."/>
            <person name="Sodergren E."/>
            <person name="Clifton S."/>
            <person name="Fulton L."/>
            <person name="Fulton B."/>
            <person name="Courtney L."/>
            <person name="Fronick C."/>
            <person name="Harrison M."/>
            <person name="Strong C."/>
            <person name="Farmer C."/>
            <person name="Delahaunty K."/>
            <person name="Markovic C."/>
            <person name="Hall O."/>
            <person name="Minx P."/>
            <person name="Tomlinson C."/>
            <person name="Mitreva M."/>
            <person name="Hou S."/>
            <person name="Chen J."/>
            <person name="Wollam A."/>
            <person name="Pepin K.H."/>
            <person name="Johnson M."/>
            <person name="Bhonagiri V."/>
            <person name="Zhang X."/>
            <person name="Suruliraj S."/>
            <person name="Warren W."/>
            <person name="Chinwalla A."/>
            <person name="Mardis E.R."/>
            <person name="Wilson R.K."/>
        </authorList>
    </citation>
    <scope>NUCLEOTIDE SEQUENCE [LARGE SCALE GENOMIC DNA]</scope>
    <source>
        <strain evidence="3">DSM 22608 / JCM 16073 / KCTC 15190 / YIT 12066</strain>
    </source>
</reference>
<dbReference type="HOGENOM" id="CLU_3240526_0_0_6"/>
<dbReference type="AlphaFoldDB" id="E8LMJ3"/>
<comment type="caution">
    <text evidence="2">The sequence shown here is derived from an EMBL/GenBank/DDBJ whole genome shotgun (WGS) entry which is preliminary data.</text>
</comment>
<proteinExistence type="predicted"/>
<dbReference type="EMBL" id="AEVO01000139">
    <property type="protein sequence ID" value="EFY06261.1"/>
    <property type="molecule type" value="Genomic_DNA"/>
</dbReference>
<evidence type="ECO:0000256" key="1">
    <source>
        <dbReference type="SAM" id="MobiDB-lite"/>
    </source>
</evidence>
<protein>
    <submittedName>
        <fullName evidence="2">Uncharacterized protein</fullName>
    </submittedName>
</protein>
<sequence>MMMQKRQRPNALPRSFSSNGRILTLTDNYGRCSLESENKLQDR</sequence>
<organism evidence="2 3">
    <name type="scientific">Succinatimonas hippei (strain DSM 22608 / JCM 16073 / KCTC 15190 / YIT 12066)</name>
    <dbReference type="NCBI Taxonomy" id="762983"/>
    <lineage>
        <taxon>Bacteria</taxon>
        <taxon>Pseudomonadati</taxon>
        <taxon>Pseudomonadota</taxon>
        <taxon>Gammaproteobacteria</taxon>
        <taxon>Aeromonadales</taxon>
        <taxon>Succinivibrionaceae</taxon>
        <taxon>Succinatimonas</taxon>
    </lineage>
</organism>
<accession>E8LMJ3</accession>
<gene>
    <name evidence="2" type="ORF">HMPREF9444_01985</name>
</gene>
<name>E8LMJ3_SUCHY</name>
<feature type="region of interest" description="Disordered" evidence="1">
    <location>
        <begin position="1"/>
        <end position="20"/>
    </location>
</feature>
<evidence type="ECO:0000313" key="3">
    <source>
        <dbReference type="Proteomes" id="UP000018458"/>
    </source>
</evidence>
<evidence type="ECO:0000313" key="2">
    <source>
        <dbReference type="EMBL" id="EFY06261.1"/>
    </source>
</evidence>